<feature type="domain" description="Sulfatase-modifying factor enzyme-like" evidence="1">
    <location>
        <begin position="69"/>
        <end position="315"/>
    </location>
</feature>
<accession>A0AA49GS20</accession>
<dbReference type="InterPro" id="IPR042095">
    <property type="entry name" value="SUMF_sf"/>
</dbReference>
<protein>
    <submittedName>
        <fullName evidence="2">SUMF1/EgtB/PvdO family nonheme iron enzyme</fullName>
    </submittedName>
</protein>
<evidence type="ECO:0000313" key="2">
    <source>
        <dbReference type="EMBL" id="WKN37710.1"/>
    </source>
</evidence>
<dbReference type="Gene3D" id="3.90.1580.10">
    <property type="entry name" value="paralog of FGE (formylglycine-generating enzyme)"/>
    <property type="match status" value="1"/>
</dbReference>
<reference evidence="2" key="2">
    <citation type="journal article" date="2024" name="Antonie Van Leeuwenhoek">
        <title>Roseihalotalea indica gen. nov., sp. nov., a halophilic Bacteroidetes from mesopelagic Southwest Indian Ocean with higher carbohydrate metabolic potential.</title>
        <authorList>
            <person name="Chen B."/>
            <person name="Zhang M."/>
            <person name="Lin D."/>
            <person name="Ye J."/>
            <person name="Tang K."/>
        </authorList>
    </citation>
    <scope>NUCLEOTIDE SEQUENCE</scope>
    <source>
        <strain evidence="2">TK19036</strain>
    </source>
</reference>
<dbReference type="EMBL" id="CP120682">
    <property type="protein sequence ID" value="WKN37710.1"/>
    <property type="molecule type" value="Genomic_DNA"/>
</dbReference>
<reference evidence="2" key="1">
    <citation type="journal article" date="2023" name="Comput. Struct. Biotechnol. J.">
        <title>Discovery of a novel marine Bacteroidetes with a rich repertoire of carbohydrate-active enzymes.</title>
        <authorList>
            <person name="Chen B."/>
            <person name="Liu G."/>
            <person name="Chen Q."/>
            <person name="Wang H."/>
            <person name="Liu L."/>
            <person name="Tang K."/>
        </authorList>
    </citation>
    <scope>NUCLEOTIDE SEQUENCE</scope>
    <source>
        <strain evidence="2">TK19036</strain>
    </source>
</reference>
<dbReference type="Pfam" id="PF03781">
    <property type="entry name" value="FGE-sulfatase"/>
    <property type="match status" value="1"/>
</dbReference>
<dbReference type="InterPro" id="IPR051043">
    <property type="entry name" value="Sulfatase_Mod_Factor_Kinase"/>
</dbReference>
<dbReference type="SUPFAM" id="SSF56436">
    <property type="entry name" value="C-type lectin-like"/>
    <property type="match status" value="1"/>
</dbReference>
<name>A0AA49GS20_9BACT</name>
<dbReference type="PANTHER" id="PTHR23150">
    <property type="entry name" value="SULFATASE MODIFYING FACTOR 1, 2"/>
    <property type="match status" value="1"/>
</dbReference>
<dbReference type="InterPro" id="IPR016187">
    <property type="entry name" value="CTDL_fold"/>
</dbReference>
<evidence type="ECO:0000259" key="1">
    <source>
        <dbReference type="Pfam" id="PF03781"/>
    </source>
</evidence>
<sequence length="360" mass="41086">MHIFNLFSHLAHQGRRLASFRLNRFNQVLTVASILLLAAQSRLPELTSAPDDPFEAYTDTVPGTSFGLEMIPISGGSFMMGSPDSEESRNDDEGPQVEITVDSFWMAKYEIPWDLYEVFVFQELEKRYAEEAGGIENANIPDVDAVSRPTPPYLDMSFNMGKYGYPAICMTQYAASQFCKWLSAKTGDFYRLPTEAEWEYACRAGTTTAYSFGDDVSQLDDYAWHYGNTYGGYEKVGTKKPNPWGLYDMHGNVAEWTLDQYNPAYYASLDQATALNPWNKPTELYPRTARGGSYDDDPEMLRSAARMPSSPQWKQQDPQIPKSRWWHTDARWVGIRLIRPKTAPSPEEQENFWIEPIEDL</sequence>
<proteinExistence type="predicted"/>
<dbReference type="InterPro" id="IPR005532">
    <property type="entry name" value="SUMF_dom"/>
</dbReference>
<dbReference type="GO" id="GO:0120147">
    <property type="term" value="F:formylglycine-generating oxidase activity"/>
    <property type="evidence" value="ECO:0007669"/>
    <property type="project" value="TreeGrafter"/>
</dbReference>
<organism evidence="2">
    <name type="scientific">Roseihalotalea indica</name>
    <dbReference type="NCBI Taxonomy" id="2867963"/>
    <lineage>
        <taxon>Bacteria</taxon>
        <taxon>Pseudomonadati</taxon>
        <taxon>Bacteroidota</taxon>
        <taxon>Cytophagia</taxon>
        <taxon>Cytophagales</taxon>
        <taxon>Catalimonadaceae</taxon>
        <taxon>Roseihalotalea</taxon>
    </lineage>
</organism>
<dbReference type="AlphaFoldDB" id="A0AA49GS20"/>
<dbReference type="PANTHER" id="PTHR23150:SF19">
    <property type="entry name" value="FORMYLGLYCINE-GENERATING ENZYME"/>
    <property type="match status" value="1"/>
</dbReference>
<gene>
    <name evidence="2" type="ORF">K4G66_03180</name>
</gene>